<dbReference type="PANTHER" id="PTHR43333">
    <property type="entry name" value="2-HACID_DH_C DOMAIN-CONTAINING PROTEIN"/>
    <property type="match status" value="1"/>
</dbReference>
<feature type="domain" description="D-isomer specific 2-hydroxyacid dehydrogenase NAD-binding" evidence="3">
    <location>
        <begin position="91"/>
        <end position="261"/>
    </location>
</feature>
<evidence type="ECO:0000256" key="1">
    <source>
        <dbReference type="ARBA" id="ARBA00023002"/>
    </source>
</evidence>
<reference evidence="4 5" key="1">
    <citation type="submission" date="2019-08" db="EMBL/GenBank/DDBJ databases">
        <title>Paraburkholderia sp. DCY113.</title>
        <authorList>
            <person name="Kang J."/>
        </authorList>
    </citation>
    <scope>NUCLEOTIDE SEQUENCE [LARGE SCALE GENOMIC DNA]</scope>
    <source>
        <strain evidence="4 5">DCY113</strain>
    </source>
</reference>
<dbReference type="InterPro" id="IPR036291">
    <property type="entry name" value="NAD(P)-bd_dom_sf"/>
</dbReference>
<dbReference type="GO" id="GO:0051287">
    <property type="term" value="F:NAD binding"/>
    <property type="evidence" value="ECO:0007669"/>
    <property type="project" value="InterPro"/>
</dbReference>
<evidence type="ECO:0000256" key="2">
    <source>
        <dbReference type="ARBA" id="ARBA00023027"/>
    </source>
</evidence>
<dbReference type="Gene3D" id="3.40.50.720">
    <property type="entry name" value="NAD(P)-binding Rossmann-like Domain"/>
    <property type="match status" value="2"/>
</dbReference>
<evidence type="ECO:0000313" key="4">
    <source>
        <dbReference type="EMBL" id="KAA1000000.1"/>
    </source>
</evidence>
<dbReference type="Proteomes" id="UP000325273">
    <property type="component" value="Unassembled WGS sequence"/>
</dbReference>
<keyword evidence="1" id="KW-0560">Oxidoreductase</keyword>
<name>A0A5B0GD27_9BURK</name>
<dbReference type="GO" id="GO:0016491">
    <property type="term" value="F:oxidoreductase activity"/>
    <property type="evidence" value="ECO:0007669"/>
    <property type="project" value="UniProtKB-KW"/>
</dbReference>
<keyword evidence="5" id="KW-1185">Reference proteome</keyword>
<dbReference type="EMBL" id="VTUZ01000046">
    <property type="protein sequence ID" value="KAA1000000.1"/>
    <property type="molecule type" value="Genomic_DNA"/>
</dbReference>
<sequence length="296" mass="32090">MSHLVPPILRAAPELDVVLHDARSPCDAEVAVCWNPPAGALASLPKLRLVHSIAAGVDNILSDPALPAVPLCRVVDPQHARGMSEFVTWGVLHYHRQLDRVMANQRLERWFRHDQRDPSGCSVGIMGLGEIGSRVATDLQRLGFTVRGWARNTRELPGVATYAGPQGFRPFLQGTDILVCLLPLTDETRWILNAATFEHLPPGAKLIHVGRGEHLVHLDLITALTSGQIGGAIVDVFPAEPLPAGDALWRAPNLIVTPHMASVASSETIGMQVAHNARLLTRGEPLQNVVDVSRGY</sequence>
<dbReference type="PANTHER" id="PTHR43333:SF1">
    <property type="entry name" value="D-ISOMER SPECIFIC 2-HYDROXYACID DEHYDROGENASE NAD-BINDING DOMAIN-CONTAINING PROTEIN"/>
    <property type="match status" value="1"/>
</dbReference>
<evidence type="ECO:0000259" key="3">
    <source>
        <dbReference type="Pfam" id="PF02826"/>
    </source>
</evidence>
<dbReference type="SUPFAM" id="SSF51735">
    <property type="entry name" value="NAD(P)-binding Rossmann-fold domains"/>
    <property type="match status" value="1"/>
</dbReference>
<keyword evidence="2" id="KW-0520">NAD</keyword>
<dbReference type="AlphaFoldDB" id="A0A5B0GD27"/>
<comment type="caution">
    <text evidence="4">The sequence shown here is derived from an EMBL/GenBank/DDBJ whole genome shotgun (WGS) entry which is preliminary data.</text>
</comment>
<keyword evidence="4" id="KW-0670">Pyruvate</keyword>
<dbReference type="Pfam" id="PF02826">
    <property type="entry name" value="2-Hacid_dh_C"/>
    <property type="match status" value="1"/>
</dbReference>
<proteinExistence type="predicted"/>
<dbReference type="SUPFAM" id="SSF52283">
    <property type="entry name" value="Formate/glycerate dehydrogenase catalytic domain-like"/>
    <property type="match status" value="1"/>
</dbReference>
<evidence type="ECO:0000313" key="5">
    <source>
        <dbReference type="Proteomes" id="UP000325273"/>
    </source>
</evidence>
<organism evidence="4 5">
    <name type="scientific">Paraburkholderia panacisoli</name>
    <dbReference type="NCBI Taxonomy" id="2603818"/>
    <lineage>
        <taxon>Bacteria</taxon>
        <taxon>Pseudomonadati</taxon>
        <taxon>Pseudomonadota</taxon>
        <taxon>Betaproteobacteria</taxon>
        <taxon>Burkholderiales</taxon>
        <taxon>Burkholderiaceae</taxon>
        <taxon>Paraburkholderia</taxon>
    </lineage>
</organism>
<accession>A0A5B0GD27</accession>
<protein>
    <submittedName>
        <fullName evidence="4">Glyoxylate/hydroxypyruvate reductase A</fullName>
    </submittedName>
</protein>
<dbReference type="CDD" id="cd12164">
    <property type="entry name" value="GDH_like_2"/>
    <property type="match status" value="1"/>
</dbReference>
<dbReference type="InterPro" id="IPR006140">
    <property type="entry name" value="D-isomer_DH_NAD-bd"/>
</dbReference>
<gene>
    <name evidence="4" type="ORF">FVF58_40925</name>
</gene>